<evidence type="ECO:0000256" key="1">
    <source>
        <dbReference type="SAM" id="MobiDB-lite"/>
    </source>
</evidence>
<dbReference type="Proteomes" id="UP000272942">
    <property type="component" value="Unassembled WGS sequence"/>
</dbReference>
<feature type="compositionally biased region" description="Low complexity" evidence="1">
    <location>
        <begin position="143"/>
        <end position="153"/>
    </location>
</feature>
<organism evidence="4">
    <name type="scientific">Echinostoma caproni</name>
    <dbReference type="NCBI Taxonomy" id="27848"/>
    <lineage>
        <taxon>Eukaryota</taxon>
        <taxon>Metazoa</taxon>
        <taxon>Spiralia</taxon>
        <taxon>Lophotrochozoa</taxon>
        <taxon>Platyhelminthes</taxon>
        <taxon>Trematoda</taxon>
        <taxon>Digenea</taxon>
        <taxon>Plagiorchiida</taxon>
        <taxon>Echinostomata</taxon>
        <taxon>Echinostomatoidea</taxon>
        <taxon>Echinostomatidae</taxon>
        <taxon>Echinostoma</taxon>
    </lineage>
</organism>
<name>A0A183B3G0_9TREM</name>
<dbReference type="Gene3D" id="1.10.600.10">
    <property type="entry name" value="Farnesyl Diphosphate Synthase"/>
    <property type="match status" value="1"/>
</dbReference>
<keyword evidence="3" id="KW-1185">Reference proteome</keyword>
<gene>
    <name evidence="2" type="ORF">ECPE_LOCUS13745</name>
</gene>
<dbReference type="GO" id="GO:0008299">
    <property type="term" value="P:isoprenoid biosynthetic process"/>
    <property type="evidence" value="ECO:0007669"/>
    <property type="project" value="InterPro"/>
</dbReference>
<dbReference type="AlphaFoldDB" id="A0A183B3G0"/>
<dbReference type="WBParaSite" id="ECPE_0001378501-mRNA-1">
    <property type="protein sequence ID" value="ECPE_0001378501-mRNA-1"/>
    <property type="gene ID" value="ECPE_0001378501"/>
</dbReference>
<dbReference type="EMBL" id="UZAN01055854">
    <property type="protein sequence ID" value="VDP91017.1"/>
    <property type="molecule type" value="Genomic_DNA"/>
</dbReference>
<dbReference type="InterPro" id="IPR008949">
    <property type="entry name" value="Isoprenoid_synthase_dom_sf"/>
</dbReference>
<accession>A0A183B3G0</accession>
<evidence type="ECO:0000313" key="4">
    <source>
        <dbReference type="WBParaSite" id="ECPE_0001378501-mRNA-1"/>
    </source>
</evidence>
<proteinExistence type="predicted"/>
<dbReference type="OrthoDB" id="6921389at2759"/>
<evidence type="ECO:0000313" key="2">
    <source>
        <dbReference type="EMBL" id="VDP91017.1"/>
    </source>
</evidence>
<protein>
    <submittedName>
        <fullName evidence="4">Alpha-E domain-containing protein</fullName>
    </submittedName>
</protein>
<feature type="region of interest" description="Disordered" evidence="1">
    <location>
        <begin position="114"/>
        <end position="153"/>
    </location>
</feature>
<reference evidence="4" key="1">
    <citation type="submission" date="2016-06" db="UniProtKB">
        <authorList>
            <consortium name="WormBaseParasite"/>
        </authorList>
    </citation>
    <scope>IDENTIFICATION</scope>
</reference>
<evidence type="ECO:0000313" key="3">
    <source>
        <dbReference type="Proteomes" id="UP000272942"/>
    </source>
</evidence>
<dbReference type="GO" id="GO:0004659">
    <property type="term" value="F:prenyltransferase activity"/>
    <property type="evidence" value="ECO:0007669"/>
    <property type="project" value="InterPro"/>
</dbReference>
<reference evidence="2 3" key="2">
    <citation type="submission" date="2018-11" db="EMBL/GenBank/DDBJ databases">
        <authorList>
            <consortium name="Pathogen Informatics"/>
        </authorList>
    </citation>
    <scope>NUCLEOTIDE SEQUENCE [LARGE SCALE GENOMIC DNA]</scope>
    <source>
        <strain evidence="2 3">Egypt</strain>
    </source>
</reference>
<dbReference type="Pfam" id="PF00348">
    <property type="entry name" value="polyprenyl_synt"/>
    <property type="match status" value="1"/>
</dbReference>
<dbReference type="InterPro" id="IPR000092">
    <property type="entry name" value="Polyprenyl_synt"/>
</dbReference>
<sequence>MVDTMYYKSKSYAEDLTEGKFSFPIVQAIRNSPQDSQVMSIVSQHTTDIALKRYCIQHMAELGALDRTVEALAELESRCHDLIREYNGNKHLSEFVHGLARLYRTPDNQLRRHTPEEFEHHPSPKHAHANTNPCDRSRKPCMNSTTTTSNSHS</sequence>
<dbReference type="SUPFAM" id="SSF48576">
    <property type="entry name" value="Terpenoid synthases"/>
    <property type="match status" value="1"/>
</dbReference>